<gene>
    <name evidence="3" type="ORF">AVDCRST_MAG77-3526</name>
</gene>
<dbReference type="EMBL" id="CADCTC010000196">
    <property type="protein sequence ID" value="CAA9277166.1"/>
    <property type="molecule type" value="Genomic_DNA"/>
</dbReference>
<accession>A0A6J4JG04</accession>
<feature type="coiled-coil region" evidence="1">
    <location>
        <begin position="264"/>
        <end position="319"/>
    </location>
</feature>
<reference evidence="3" key="1">
    <citation type="submission" date="2020-02" db="EMBL/GenBank/DDBJ databases">
        <authorList>
            <person name="Meier V. D."/>
        </authorList>
    </citation>
    <scope>NUCLEOTIDE SEQUENCE</scope>
    <source>
        <strain evidence="3">AVDCRST_MAG77</strain>
    </source>
</reference>
<feature type="compositionally biased region" description="Low complexity" evidence="2">
    <location>
        <begin position="209"/>
        <end position="221"/>
    </location>
</feature>
<feature type="compositionally biased region" description="Low complexity" evidence="2">
    <location>
        <begin position="154"/>
        <end position="163"/>
    </location>
</feature>
<dbReference type="AlphaFoldDB" id="A0A6J4JG04"/>
<evidence type="ECO:0000256" key="2">
    <source>
        <dbReference type="SAM" id="MobiDB-lite"/>
    </source>
</evidence>
<proteinExistence type="predicted"/>
<evidence type="ECO:0000256" key="1">
    <source>
        <dbReference type="SAM" id="Coils"/>
    </source>
</evidence>
<feature type="compositionally biased region" description="Low complexity" evidence="2">
    <location>
        <begin position="335"/>
        <end position="345"/>
    </location>
</feature>
<feature type="region of interest" description="Disordered" evidence="2">
    <location>
        <begin position="125"/>
        <end position="252"/>
    </location>
</feature>
<feature type="compositionally biased region" description="Pro residues" evidence="2">
    <location>
        <begin position="141"/>
        <end position="153"/>
    </location>
</feature>
<protein>
    <submittedName>
        <fullName evidence="3">Uncharacterized protein</fullName>
    </submittedName>
</protein>
<sequence>MVVWILGMTQTTETTRPADTLFPAPQSPSGRVLGHLVSLDVPGTPLQLTRGALATGAGIQPDDAIQALRQLERDGFLVSEGAESVPSTNGVDGTDAGAQSPAGSNAIVTVTVLLAPPLQDYGISSARWGGTPARPPEETPITPPVAPSTPTPPAAAQTTPATPNRRRRAAAANHSQTPHAPAPESPIAPPSVAPAEAQNPAGEAPQSPAGPHAAPGTATTAKQASTDGEPVRAGKPGAAGTRRQPAAGPAVDETAVLRGFVERFEQLLAEMEEWKTRAQRAEQHATEVEKLLRSAERRAATAEERLTAAQERAQSWAELTRRMQELARKADAPARARGGAAKPQR</sequence>
<organism evidence="3">
    <name type="scientific">uncultured Chloroflexota bacterium</name>
    <dbReference type="NCBI Taxonomy" id="166587"/>
    <lineage>
        <taxon>Bacteria</taxon>
        <taxon>Bacillati</taxon>
        <taxon>Chloroflexota</taxon>
        <taxon>environmental samples</taxon>
    </lineage>
</organism>
<keyword evidence="1" id="KW-0175">Coiled coil</keyword>
<feature type="compositionally biased region" description="Pro residues" evidence="2">
    <location>
        <begin position="180"/>
        <end position="192"/>
    </location>
</feature>
<feature type="region of interest" description="Disordered" evidence="2">
    <location>
        <begin position="81"/>
        <end position="102"/>
    </location>
</feature>
<feature type="region of interest" description="Disordered" evidence="2">
    <location>
        <begin position="326"/>
        <end position="345"/>
    </location>
</feature>
<evidence type="ECO:0000313" key="3">
    <source>
        <dbReference type="EMBL" id="CAA9277166.1"/>
    </source>
</evidence>
<name>A0A6J4JG04_9CHLR</name>